<keyword evidence="1" id="KW-0805">Transcription regulation</keyword>
<evidence type="ECO:0000256" key="3">
    <source>
        <dbReference type="ARBA" id="ARBA00023163"/>
    </source>
</evidence>
<evidence type="ECO:0000313" key="7">
    <source>
        <dbReference type="Proteomes" id="UP000193558"/>
    </source>
</evidence>
<dbReference type="InterPro" id="IPR041669">
    <property type="entry name" value="TetR_C_15"/>
</dbReference>
<dbReference type="PANTHER" id="PTHR30055">
    <property type="entry name" value="HTH-TYPE TRANSCRIPTIONAL REGULATOR RUTR"/>
    <property type="match status" value="1"/>
</dbReference>
<comment type="caution">
    <text evidence="6">The sequence shown here is derived from an EMBL/GenBank/DDBJ whole genome shotgun (WGS) entry which is preliminary data.</text>
</comment>
<gene>
    <name evidence="6" type="ORF">HA51_01010</name>
</gene>
<feature type="domain" description="HTH tetR-type" evidence="5">
    <location>
        <begin position="22"/>
        <end position="82"/>
    </location>
</feature>
<organism evidence="6 7">
    <name type="scientific">Pantoea rwandensis</name>
    <dbReference type="NCBI Taxonomy" id="1076550"/>
    <lineage>
        <taxon>Bacteria</taxon>
        <taxon>Pseudomonadati</taxon>
        <taxon>Pseudomonadota</taxon>
        <taxon>Gammaproteobacteria</taxon>
        <taxon>Enterobacterales</taxon>
        <taxon>Erwiniaceae</taxon>
        <taxon>Pantoea</taxon>
    </lineage>
</organism>
<name>A0A1X1D4V9_9GAMM</name>
<evidence type="ECO:0000256" key="2">
    <source>
        <dbReference type="ARBA" id="ARBA00023125"/>
    </source>
</evidence>
<dbReference type="GO" id="GO:0003700">
    <property type="term" value="F:DNA-binding transcription factor activity"/>
    <property type="evidence" value="ECO:0007669"/>
    <property type="project" value="TreeGrafter"/>
</dbReference>
<dbReference type="InterPro" id="IPR001647">
    <property type="entry name" value="HTH_TetR"/>
</dbReference>
<dbReference type="PRINTS" id="PR00455">
    <property type="entry name" value="HTHTETR"/>
</dbReference>
<sequence length="212" mass="23842">MNTRVTDPARSMRKAPRQRRSQVMVDVILQAAARVLAKNGWSKFNTNEVARIAGVSIGSLYQYFPNKLALAEAIRQQHLDAILQVLAAATIEEGGLTKRIERLVDGVIAVHLINPSLHRVLLDEVPLSERSAHEDFEQRYAQFYRQFVEQNLQADEIRTAIAAKVLASAVEGVVHDASRRNELNSNELKQELQRLIHAYLESKQGDKIATPK</sequence>
<dbReference type="Proteomes" id="UP000193558">
    <property type="component" value="Unassembled WGS sequence"/>
</dbReference>
<dbReference type="PANTHER" id="PTHR30055:SF234">
    <property type="entry name" value="HTH-TYPE TRANSCRIPTIONAL REGULATOR BETI"/>
    <property type="match status" value="1"/>
</dbReference>
<accession>A0A1X1D4V9</accession>
<feature type="DNA-binding region" description="H-T-H motif" evidence="4">
    <location>
        <begin position="45"/>
        <end position="64"/>
    </location>
</feature>
<protein>
    <submittedName>
        <fullName evidence="6">TetR family transcriptional regulator</fullName>
    </submittedName>
</protein>
<dbReference type="Pfam" id="PF17918">
    <property type="entry name" value="TetR_C_15"/>
    <property type="match status" value="1"/>
</dbReference>
<dbReference type="SUPFAM" id="SSF46689">
    <property type="entry name" value="Homeodomain-like"/>
    <property type="match status" value="1"/>
</dbReference>
<dbReference type="EMBL" id="MLFR01000001">
    <property type="protein sequence ID" value="ORM71686.1"/>
    <property type="molecule type" value="Genomic_DNA"/>
</dbReference>
<dbReference type="Pfam" id="PF00440">
    <property type="entry name" value="TetR_N"/>
    <property type="match status" value="1"/>
</dbReference>
<reference evidence="6 7" key="1">
    <citation type="journal article" date="2017" name="Antonie Van Leeuwenhoek">
        <title>Phylogenomic resolution of the bacterial genus Pantoea and its relationship with Erwinia and Tatumella.</title>
        <authorList>
            <person name="Palmer M."/>
            <person name="Steenkamp E.T."/>
            <person name="Coetzee M.P."/>
            <person name="Chan W.Y."/>
            <person name="van Zyl E."/>
            <person name="De Maayer P."/>
            <person name="Coutinho T.A."/>
            <person name="Blom J."/>
            <person name="Smits T.H."/>
            <person name="Duffy B."/>
            <person name="Venter S.N."/>
        </authorList>
    </citation>
    <scope>NUCLEOTIDE SEQUENCE [LARGE SCALE GENOMIC DNA]</scope>
    <source>
        <strain evidence="6 7">LMG 26275</strain>
    </source>
</reference>
<dbReference type="OrthoDB" id="9816320at2"/>
<keyword evidence="3" id="KW-0804">Transcription</keyword>
<dbReference type="InterPro" id="IPR050109">
    <property type="entry name" value="HTH-type_TetR-like_transc_reg"/>
</dbReference>
<evidence type="ECO:0000259" key="5">
    <source>
        <dbReference type="PROSITE" id="PS50977"/>
    </source>
</evidence>
<keyword evidence="2 4" id="KW-0238">DNA-binding</keyword>
<proteinExistence type="predicted"/>
<dbReference type="PROSITE" id="PS50977">
    <property type="entry name" value="HTH_TETR_2"/>
    <property type="match status" value="1"/>
</dbReference>
<dbReference type="Gene3D" id="1.10.357.10">
    <property type="entry name" value="Tetracycline Repressor, domain 2"/>
    <property type="match status" value="1"/>
</dbReference>
<evidence type="ECO:0000256" key="4">
    <source>
        <dbReference type="PROSITE-ProRule" id="PRU00335"/>
    </source>
</evidence>
<evidence type="ECO:0000256" key="1">
    <source>
        <dbReference type="ARBA" id="ARBA00023015"/>
    </source>
</evidence>
<dbReference type="RefSeq" id="WP_084931305.1">
    <property type="nucleotide sequence ID" value="NZ_MLFR01000001.1"/>
</dbReference>
<evidence type="ECO:0000313" key="6">
    <source>
        <dbReference type="EMBL" id="ORM71686.1"/>
    </source>
</evidence>
<dbReference type="GO" id="GO:0000976">
    <property type="term" value="F:transcription cis-regulatory region binding"/>
    <property type="evidence" value="ECO:0007669"/>
    <property type="project" value="TreeGrafter"/>
</dbReference>
<dbReference type="InterPro" id="IPR009057">
    <property type="entry name" value="Homeodomain-like_sf"/>
</dbReference>
<dbReference type="AlphaFoldDB" id="A0A1X1D4V9"/>